<dbReference type="PANTHER" id="PTHR48419:SF1">
    <property type="entry name" value="SULFOTRANSFERASE DOMAIN-CONTAINING PROTEIN"/>
    <property type="match status" value="1"/>
</dbReference>
<gene>
    <name evidence="1" type="ORF">M409DRAFT_26999</name>
</gene>
<dbReference type="GeneID" id="54561647"/>
<reference evidence="1" key="1">
    <citation type="journal article" date="2020" name="Stud. Mycol.">
        <title>101 Dothideomycetes genomes: a test case for predicting lifestyles and emergence of pathogens.</title>
        <authorList>
            <person name="Haridas S."/>
            <person name="Albert R."/>
            <person name="Binder M."/>
            <person name="Bloem J."/>
            <person name="Labutti K."/>
            <person name="Salamov A."/>
            <person name="Andreopoulos B."/>
            <person name="Baker S."/>
            <person name="Barry K."/>
            <person name="Bills G."/>
            <person name="Bluhm B."/>
            <person name="Cannon C."/>
            <person name="Castanera R."/>
            <person name="Culley D."/>
            <person name="Daum C."/>
            <person name="Ezra D."/>
            <person name="Gonzalez J."/>
            <person name="Henrissat B."/>
            <person name="Kuo A."/>
            <person name="Liang C."/>
            <person name="Lipzen A."/>
            <person name="Lutzoni F."/>
            <person name="Magnuson J."/>
            <person name="Mondo S."/>
            <person name="Nolan M."/>
            <person name="Ohm R."/>
            <person name="Pangilinan J."/>
            <person name="Park H.-J."/>
            <person name="Ramirez L."/>
            <person name="Alfaro M."/>
            <person name="Sun H."/>
            <person name="Tritt A."/>
            <person name="Yoshinaga Y."/>
            <person name="Zwiers L.-H."/>
            <person name="Turgeon B."/>
            <person name="Goodwin S."/>
            <person name="Spatafora J."/>
            <person name="Crous P."/>
            <person name="Grigoriev I."/>
        </authorList>
    </citation>
    <scope>NUCLEOTIDE SEQUENCE</scope>
    <source>
        <strain evidence="1">ATCC 36951</strain>
    </source>
</reference>
<sequence length="242" mass="27405">MQKGVKLWRETLAKPQSKEKAIYVHFHSLFALKPDVVYEYLTNGPAVQPQSIRNPLSVPDEFLLRKGTVPLLTIRNPRLQVPSLCRVSRDTLPGGVGRIDTLASATGHCNRSLYDWYLSNGIQPLVVDADDYMSSEAFVRHLCAARGLNPDEALIKWDKTNRDLDMNTIEKNHTAIQKTLFASQGPEARRASQNVDLEAEERGWDEEFGREGAQLVRDVVKAVGADYEYLRERRLRFPGSKL</sequence>
<evidence type="ECO:0008006" key="3">
    <source>
        <dbReference type="Google" id="ProtNLM"/>
    </source>
</evidence>
<dbReference type="AlphaFoldDB" id="A0A6A6C6U5"/>
<accession>A0A6A6C6U5</accession>
<proteinExistence type="predicted"/>
<protein>
    <recommendedName>
        <fullName evidence="3">Sulfotransferase domain-containing protein</fullName>
    </recommendedName>
</protein>
<dbReference type="EMBL" id="ML993612">
    <property type="protein sequence ID" value="KAF2162761.1"/>
    <property type="molecule type" value="Genomic_DNA"/>
</dbReference>
<name>A0A6A6C6U5_ZASCE</name>
<organism evidence="1 2">
    <name type="scientific">Zasmidium cellare ATCC 36951</name>
    <dbReference type="NCBI Taxonomy" id="1080233"/>
    <lineage>
        <taxon>Eukaryota</taxon>
        <taxon>Fungi</taxon>
        <taxon>Dikarya</taxon>
        <taxon>Ascomycota</taxon>
        <taxon>Pezizomycotina</taxon>
        <taxon>Dothideomycetes</taxon>
        <taxon>Dothideomycetidae</taxon>
        <taxon>Mycosphaerellales</taxon>
        <taxon>Mycosphaerellaceae</taxon>
        <taxon>Zasmidium</taxon>
    </lineage>
</organism>
<dbReference type="Proteomes" id="UP000799537">
    <property type="component" value="Unassembled WGS sequence"/>
</dbReference>
<dbReference type="InterPro" id="IPR053226">
    <property type="entry name" value="Pyrrolopyrazine_biosynth_F"/>
</dbReference>
<keyword evidence="2" id="KW-1185">Reference proteome</keyword>
<dbReference type="PANTHER" id="PTHR48419">
    <property type="entry name" value="SULFOTRANSFERASE DOMAIN-CONTAINING PROTEIN"/>
    <property type="match status" value="1"/>
</dbReference>
<dbReference type="RefSeq" id="XP_033663650.1">
    <property type="nucleotide sequence ID" value="XM_033808375.1"/>
</dbReference>
<dbReference type="OrthoDB" id="3650366at2759"/>
<evidence type="ECO:0000313" key="2">
    <source>
        <dbReference type="Proteomes" id="UP000799537"/>
    </source>
</evidence>
<evidence type="ECO:0000313" key="1">
    <source>
        <dbReference type="EMBL" id="KAF2162761.1"/>
    </source>
</evidence>